<accession>A0AAE1HFM7</accession>
<feature type="compositionally biased region" description="Low complexity" evidence="1">
    <location>
        <begin position="141"/>
        <end position="153"/>
    </location>
</feature>
<gene>
    <name evidence="2" type="ORF">KUF71_009595</name>
</gene>
<feature type="region of interest" description="Disordered" evidence="1">
    <location>
        <begin position="1"/>
        <end position="68"/>
    </location>
</feature>
<proteinExistence type="predicted"/>
<dbReference type="Proteomes" id="UP001219518">
    <property type="component" value="Unassembled WGS sequence"/>
</dbReference>
<name>A0AAE1HFM7_9NEOP</name>
<dbReference type="AlphaFoldDB" id="A0AAE1HFM7"/>
<feature type="region of interest" description="Disordered" evidence="1">
    <location>
        <begin position="141"/>
        <end position="175"/>
    </location>
</feature>
<reference evidence="2" key="2">
    <citation type="journal article" date="2023" name="BMC Genomics">
        <title>Pest status, molecular evolution, and epigenetic factors derived from the genome assembly of Frankliniella fusca, a thysanopteran phytovirus vector.</title>
        <authorList>
            <person name="Catto M.A."/>
            <person name="Labadie P.E."/>
            <person name="Jacobson A.L."/>
            <person name="Kennedy G.G."/>
            <person name="Srinivasan R."/>
            <person name="Hunt B.G."/>
        </authorList>
    </citation>
    <scope>NUCLEOTIDE SEQUENCE</scope>
    <source>
        <strain evidence="2">PL_HMW_Pooled</strain>
    </source>
</reference>
<keyword evidence="3" id="KW-1185">Reference proteome</keyword>
<evidence type="ECO:0000256" key="1">
    <source>
        <dbReference type="SAM" id="MobiDB-lite"/>
    </source>
</evidence>
<sequence length="214" mass="21951">MLKCLGCARRRSQGSDDDDVDAAAKTTTSPSADAADTPSGDAAKNAATAARTPPSDAAEPGAGGARDVAVGEEPRTAARATLNALGLRVDASVDAELAELGMDATVLLEPLTPRSLMTSTPYPGKRASVVVDAVLGLPDSAASSPDADLDLPPDMLPALPPRETDGTLEPPATPVGRDELALRRHRFFADLLTAAQAQADHRVRFDPRGPVVAG</sequence>
<feature type="compositionally biased region" description="Low complexity" evidence="1">
    <location>
        <begin position="23"/>
        <end position="50"/>
    </location>
</feature>
<feature type="non-terminal residue" evidence="2">
    <location>
        <position position="214"/>
    </location>
</feature>
<dbReference type="EMBL" id="JAHWGI010000994">
    <property type="protein sequence ID" value="KAK3920308.1"/>
    <property type="molecule type" value="Genomic_DNA"/>
</dbReference>
<protein>
    <submittedName>
        <fullName evidence="2">Echinoderm microtubule-associated protein-like 3</fullName>
    </submittedName>
</protein>
<reference evidence="2" key="1">
    <citation type="submission" date="2021-07" db="EMBL/GenBank/DDBJ databases">
        <authorList>
            <person name="Catto M.A."/>
            <person name="Jacobson A."/>
            <person name="Kennedy G."/>
            <person name="Labadie P."/>
            <person name="Hunt B.G."/>
            <person name="Srinivasan R."/>
        </authorList>
    </citation>
    <scope>NUCLEOTIDE SEQUENCE</scope>
    <source>
        <strain evidence="2">PL_HMW_Pooled</strain>
        <tissue evidence="2">Head</tissue>
    </source>
</reference>
<evidence type="ECO:0000313" key="3">
    <source>
        <dbReference type="Proteomes" id="UP001219518"/>
    </source>
</evidence>
<comment type="caution">
    <text evidence="2">The sequence shown here is derived from an EMBL/GenBank/DDBJ whole genome shotgun (WGS) entry which is preliminary data.</text>
</comment>
<evidence type="ECO:0000313" key="2">
    <source>
        <dbReference type="EMBL" id="KAK3920308.1"/>
    </source>
</evidence>
<organism evidence="2 3">
    <name type="scientific">Frankliniella fusca</name>
    <dbReference type="NCBI Taxonomy" id="407009"/>
    <lineage>
        <taxon>Eukaryota</taxon>
        <taxon>Metazoa</taxon>
        <taxon>Ecdysozoa</taxon>
        <taxon>Arthropoda</taxon>
        <taxon>Hexapoda</taxon>
        <taxon>Insecta</taxon>
        <taxon>Pterygota</taxon>
        <taxon>Neoptera</taxon>
        <taxon>Paraneoptera</taxon>
        <taxon>Thysanoptera</taxon>
        <taxon>Terebrantia</taxon>
        <taxon>Thripoidea</taxon>
        <taxon>Thripidae</taxon>
        <taxon>Frankliniella</taxon>
    </lineage>
</organism>